<evidence type="ECO:0000313" key="1">
    <source>
        <dbReference type="EMBL" id="KAF9598723.1"/>
    </source>
</evidence>
<keyword evidence="2" id="KW-1185">Reference proteome</keyword>
<sequence>MVITFLRLYRLTKEGWMLWIQGEPVAICGSYKNIEPAKVSTLLSGRLAMESFWLGRASSSIQGKGDQPALSGTPTPLVAYRLRVVPLFETVEDLRELVR</sequence>
<proteinExistence type="predicted"/>
<comment type="caution">
    <text evidence="1">The sequence shown here is derived from an EMBL/GenBank/DDBJ whole genome shotgun (WGS) entry which is preliminary data.</text>
</comment>
<dbReference type="EMBL" id="JADFTS010000007">
    <property type="protein sequence ID" value="KAF9598723.1"/>
    <property type="molecule type" value="Genomic_DNA"/>
</dbReference>
<organism evidence="1 2">
    <name type="scientific">Coptis chinensis</name>
    <dbReference type="NCBI Taxonomy" id="261450"/>
    <lineage>
        <taxon>Eukaryota</taxon>
        <taxon>Viridiplantae</taxon>
        <taxon>Streptophyta</taxon>
        <taxon>Embryophyta</taxon>
        <taxon>Tracheophyta</taxon>
        <taxon>Spermatophyta</taxon>
        <taxon>Magnoliopsida</taxon>
        <taxon>Ranunculales</taxon>
        <taxon>Ranunculaceae</taxon>
        <taxon>Coptidoideae</taxon>
        <taxon>Coptis</taxon>
    </lineage>
</organism>
<dbReference type="Proteomes" id="UP000631114">
    <property type="component" value="Unassembled WGS sequence"/>
</dbReference>
<gene>
    <name evidence="1" type="ORF">IFM89_031391</name>
</gene>
<dbReference type="AlphaFoldDB" id="A0A835HKV6"/>
<name>A0A835HKV6_9MAGN</name>
<reference evidence="1 2" key="1">
    <citation type="submission" date="2020-10" db="EMBL/GenBank/DDBJ databases">
        <title>The Coptis chinensis genome and diversification of protoberbering-type alkaloids.</title>
        <authorList>
            <person name="Wang B."/>
            <person name="Shu S."/>
            <person name="Song C."/>
            <person name="Liu Y."/>
        </authorList>
    </citation>
    <scope>NUCLEOTIDE SEQUENCE [LARGE SCALE GENOMIC DNA]</scope>
    <source>
        <strain evidence="1">HL-2020</strain>
        <tissue evidence="1">Leaf</tissue>
    </source>
</reference>
<protein>
    <submittedName>
        <fullName evidence="1">Uncharacterized protein</fullName>
    </submittedName>
</protein>
<accession>A0A835HKV6</accession>
<evidence type="ECO:0000313" key="2">
    <source>
        <dbReference type="Proteomes" id="UP000631114"/>
    </source>
</evidence>